<dbReference type="EMBL" id="OMOR01000001">
    <property type="protein sequence ID" value="SPH20978.1"/>
    <property type="molecule type" value="Genomic_DNA"/>
</dbReference>
<protein>
    <submittedName>
        <fullName evidence="1">Uncharacterized protein</fullName>
    </submittedName>
</protein>
<keyword evidence="2" id="KW-1185">Reference proteome</keyword>
<evidence type="ECO:0000313" key="1">
    <source>
        <dbReference type="EMBL" id="SPH20978.1"/>
    </source>
</evidence>
<dbReference type="AlphaFoldDB" id="A0A2R8BD27"/>
<sequence length="73" mass="8172">MPKNDVHASLLEGGEHFSTSAELLNRSQMRAYRNSERHIYDAILAEILPMIGDRSMHHRIACGGRGIKSTKPV</sequence>
<gene>
    <name evidence="1" type="ORF">ASD8599_01719</name>
</gene>
<evidence type="ECO:0000313" key="2">
    <source>
        <dbReference type="Proteomes" id="UP000244880"/>
    </source>
</evidence>
<dbReference type="Proteomes" id="UP000244880">
    <property type="component" value="Unassembled WGS sequence"/>
</dbReference>
<proteinExistence type="predicted"/>
<reference evidence="1 2" key="1">
    <citation type="submission" date="2018-03" db="EMBL/GenBank/DDBJ databases">
        <authorList>
            <person name="Keele B.F."/>
        </authorList>
    </citation>
    <scope>NUCLEOTIDE SEQUENCE [LARGE SCALE GENOMIC DNA]</scope>
    <source>
        <strain evidence="1 2">CECT 8599</strain>
    </source>
</reference>
<accession>A0A2R8BD27</accession>
<organism evidence="1 2">
    <name type="scientific">Ascidiaceihabitans donghaensis</name>
    <dbReference type="NCBI Taxonomy" id="1510460"/>
    <lineage>
        <taxon>Bacteria</taxon>
        <taxon>Pseudomonadati</taxon>
        <taxon>Pseudomonadota</taxon>
        <taxon>Alphaproteobacteria</taxon>
        <taxon>Rhodobacterales</taxon>
        <taxon>Paracoccaceae</taxon>
        <taxon>Ascidiaceihabitans</taxon>
    </lineage>
</organism>
<name>A0A2R8BD27_9RHOB</name>